<dbReference type="Gene3D" id="3.40.462.20">
    <property type="match status" value="1"/>
</dbReference>
<evidence type="ECO:0000256" key="5">
    <source>
        <dbReference type="ARBA" id="ARBA00023002"/>
    </source>
</evidence>
<dbReference type="EMBL" id="BMFW01000002">
    <property type="protein sequence ID" value="GGH90848.1"/>
    <property type="molecule type" value="Genomic_DNA"/>
</dbReference>
<keyword evidence="3" id="KW-0285">Flavoprotein</keyword>
<dbReference type="InterPro" id="IPR012951">
    <property type="entry name" value="BBE"/>
</dbReference>
<name>A0ABQ2AHX0_9MICC</name>
<keyword evidence="4" id="KW-0274">FAD</keyword>
<dbReference type="Proteomes" id="UP000643279">
    <property type="component" value="Unassembled WGS sequence"/>
</dbReference>
<evidence type="ECO:0000259" key="7">
    <source>
        <dbReference type="PROSITE" id="PS51387"/>
    </source>
</evidence>
<evidence type="ECO:0000313" key="9">
    <source>
        <dbReference type="Proteomes" id="UP000643279"/>
    </source>
</evidence>
<dbReference type="InterPro" id="IPR050416">
    <property type="entry name" value="FAD-linked_Oxidoreductase"/>
</dbReference>
<dbReference type="Pfam" id="PF01565">
    <property type="entry name" value="FAD_binding_4"/>
    <property type="match status" value="1"/>
</dbReference>
<dbReference type="InterPro" id="IPR016166">
    <property type="entry name" value="FAD-bd_PCMH"/>
</dbReference>
<reference evidence="9" key="1">
    <citation type="journal article" date="2019" name="Int. J. Syst. Evol. Microbiol.">
        <title>The Global Catalogue of Microorganisms (GCM) 10K type strain sequencing project: providing services to taxonomists for standard genome sequencing and annotation.</title>
        <authorList>
            <consortium name="The Broad Institute Genomics Platform"/>
            <consortium name="The Broad Institute Genome Sequencing Center for Infectious Disease"/>
            <person name="Wu L."/>
            <person name="Ma J."/>
        </authorList>
    </citation>
    <scope>NUCLEOTIDE SEQUENCE [LARGE SCALE GENOMIC DNA]</scope>
    <source>
        <strain evidence="9">CGMCC 1.12778</strain>
    </source>
</reference>
<dbReference type="PANTHER" id="PTHR42973">
    <property type="entry name" value="BINDING OXIDOREDUCTASE, PUTATIVE (AFU_ORTHOLOGUE AFUA_1G17690)-RELATED"/>
    <property type="match status" value="1"/>
</dbReference>
<feature type="region of interest" description="Disordered" evidence="6">
    <location>
        <begin position="502"/>
        <end position="527"/>
    </location>
</feature>
<dbReference type="InterPro" id="IPR036318">
    <property type="entry name" value="FAD-bd_PCMH-like_sf"/>
</dbReference>
<dbReference type="SUPFAM" id="SSF56176">
    <property type="entry name" value="FAD-binding/transporter-associated domain-like"/>
    <property type="match status" value="1"/>
</dbReference>
<protein>
    <submittedName>
        <fullName evidence="8">Oxidoreductase</fullName>
    </submittedName>
</protein>
<dbReference type="InterPro" id="IPR006094">
    <property type="entry name" value="Oxid_FAD_bind_N"/>
</dbReference>
<comment type="cofactor">
    <cofactor evidence="1">
        <name>FAD</name>
        <dbReference type="ChEBI" id="CHEBI:57692"/>
    </cofactor>
</comment>
<evidence type="ECO:0000313" key="8">
    <source>
        <dbReference type="EMBL" id="GGH90848.1"/>
    </source>
</evidence>
<dbReference type="Pfam" id="PF08031">
    <property type="entry name" value="BBE"/>
    <property type="match status" value="1"/>
</dbReference>
<dbReference type="InterPro" id="IPR016167">
    <property type="entry name" value="FAD-bd_PCMH_sub1"/>
</dbReference>
<sequence length="527" mass="56221">MLAPAGPCMELARTLVFEAKKSGVVMGSDRFDVLREQVRGQVIEEDDAEYDAARLVFNGMINRHPAAVLRVSQVADVMAAVRFARGLDIEVALRGGGHSAPGFGTVDGGLVLDFSARRGVRVDPAARLARVEPGATWADYNHATHAFGLASTGGIVGSTGVAGLTLGGGIGYLSRKYGLACDNLVSADVVLADGTFVTASEAENVDLFWALRGGSGNFGVVTSMEFRLHPVDMVHIGIIFFDATLGAQVGAAYREWIAAEPEEMGAFLGFHRGPPVPFLPEEWHGKPVAVIAGMWTGDLDAGPAHWQAMLDAGPVLGSFFAPMPYPALNIMFDGLSGIPGLQGYWKADFLRTLSDDALRTAVHYAPGIPGVHSANHFYPIDGAVQRVAPEATAFAYRDVNFSPVIAGQWPEPSENEKNIAWVRDYWGALHEFSEPGGYLNFQDADDQSRIEDTLGSNYARLAELKAKYDPDNFFHVNQNIKPAVAGAAQAAVPVQQPAVLQAEAVPEEARQREAAPPDANPAEGAAT</sequence>
<proteinExistence type="inferred from homology"/>
<keyword evidence="9" id="KW-1185">Reference proteome</keyword>
<comment type="similarity">
    <text evidence="2">Belongs to the oxygen-dependent FAD-linked oxidoreductase family.</text>
</comment>
<evidence type="ECO:0000256" key="2">
    <source>
        <dbReference type="ARBA" id="ARBA00005466"/>
    </source>
</evidence>
<dbReference type="PROSITE" id="PS00862">
    <property type="entry name" value="OX2_COVAL_FAD"/>
    <property type="match status" value="1"/>
</dbReference>
<gene>
    <name evidence="8" type="ORF">GCM10007170_05590</name>
</gene>
<feature type="domain" description="FAD-binding PCMH-type" evidence="7">
    <location>
        <begin position="61"/>
        <end position="231"/>
    </location>
</feature>
<organism evidence="8 9">
    <name type="scientific">Arthrobacter liuii</name>
    <dbReference type="NCBI Taxonomy" id="1476996"/>
    <lineage>
        <taxon>Bacteria</taxon>
        <taxon>Bacillati</taxon>
        <taxon>Actinomycetota</taxon>
        <taxon>Actinomycetes</taxon>
        <taxon>Micrococcales</taxon>
        <taxon>Micrococcaceae</taxon>
        <taxon>Arthrobacter</taxon>
    </lineage>
</organism>
<dbReference type="Gene3D" id="3.30.465.10">
    <property type="match status" value="1"/>
</dbReference>
<keyword evidence="5" id="KW-0560">Oxidoreductase</keyword>
<dbReference type="PROSITE" id="PS51387">
    <property type="entry name" value="FAD_PCMH"/>
    <property type="match status" value="1"/>
</dbReference>
<accession>A0ABQ2AHX0</accession>
<dbReference type="PANTHER" id="PTHR42973:SF39">
    <property type="entry name" value="FAD-BINDING PCMH-TYPE DOMAIN-CONTAINING PROTEIN"/>
    <property type="match status" value="1"/>
</dbReference>
<dbReference type="InterPro" id="IPR016169">
    <property type="entry name" value="FAD-bd_PCMH_sub2"/>
</dbReference>
<evidence type="ECO:0000256" key="1">
    <source>
        <dbReference type="ARBA" id="ARBA00001974"/>
    </source>
</evidence>
<dbReference type="Gene3D" id="3.30.43.10">
    <property type="entry name" value="Uridine Diphospho-n-acetylenolpyruvylglucosamine Reductase, domain 2"/>
    <property type="match status" value="1"/>
</dbReference>
<evidence type="ECO:0000256" key="3">
    <source>
        <dbReference type="ARBA" id="ARBA00022630"/>
    </source>
</evidence>
<evidence type="ECO:0000256" key="4">
    <source>
        <dbReference type="ARBA" id="ARBA00022827"/>
    </source>
</evidence>
<dbReference type="InterPro" id="IPR006093">
    <property type="entry name" value="Oxy_OxRdtase_FAD_BS"/>
</dbReference>
<evidence type="ECO:0000256" key="6">
    <source>
        <dbReference type="SAM" id="MobiDB-lite"/>
    </source>
</evidence>
<comment type="caution">
    <text evidence="8">The sequence shown here is derived from an EMBL/GenBank/DDBJ whole genome shotgun (WGS) entry which is preliminary data.</text>
</comment>